<dbReference type="PANTHER" id="PTHR32097:SF17">
    <property type="entry name" value="CAMP-BINDING PROTEIN 1-RELATED"/>
    <property type="match status" value="1"/>
</dbReference>
<dbReference type="AlphaFoldDB" id="A0A7W8FTX7"/>
<feature type="domain" description="TerD" evidence="2">
    <location>
        <begin position="302"/>
        <end position="483"/>
    </location>
</feature>
<name>A0A7W8FTX7_9BACL</name>
<dbReference type="Gene3D" id="2.60.60.30">
    <property type="entry name" value="sav2460 like domains"/>
    <property type="match status" value="1"/>
</dbReference>
<dbReference type="InterPro" id="IPR003325">
    <property type="entry name" value="TerD"/>
</dbReference>
<evidence type="ECO:0000313" key="3">
    <source>
        <dbReference type="EMBL" id="MBB5179980.1"/>
    </source>
</evidence>
<comment type="caution">
    <text evidence="3">The sequence shown here is derived from an EMBL/GenBank/DDBJ whole genome shotgun (WGS) entry which is preliminary data.</text>
</comment>
<dbReference type="CDD" id="cd06974">
    <property type="entry name" value="TerD_like"/>
    <property type="match status" value="1"/>
</dbReference>
<protein>
    <submittedName>
        <fullName evidence="3">Stress response protein SCP2</fullName>
    </submittedName>
</protein>
<organism evidence="3 4">
    <name type="scientific">Planococcus koreensis</name>
    <dbReference type="NCBI Taxonomy" id="112331"/>
    <lineage>
        <taxon>Bacteria</taxon>
        <taxon>Bacillati</taxon>
        <taxon>Bacillota</taxon>
        <taxon>Bacilli</taxon>
        <taxon>Bacillales</taxon>
        <taxon>Caryophanaceae</taxon>
        <taxon>Planococcus</taxon>
    </lineage>
</organism>
<dbReference type="Pfam" id="PF02342">
    <property type="entry name" value="TerD"/>
    <property type="match status" value="1"/>
</dbReference>
<dbReference type="Gene3D" id="3.90.1570.30">
    <property type="match status" value="1"/>
</dbReference>
<accession>A0A7W8FTX7</accession>
<proteinExistence type="predicted"/>
<feature type="region of interest" description="Disordered" evidence="1">
    <location>
        <begin position="241"/>
        <end position="308"/>
    </location>
</feature>
<feature type="compositionally biased region" description="Basic and acidic residues" evidence="1">
    <location>
        <begin position="260"/>
        <end position="274"/>
    </location>
</feature>
<dbReference type="RefSeq" id="WP_206662873.1">
    <property type="nucleotide sequence ID" value="NZ_JACHHE010000003.1"/>
</dbReference>
<dbReference type="InterPro" id="IPR051324">
    <property type="entry name" value="Stress/Tellurium_Resist"/>
</dbReference>
<sequence length="488" mass="55611">MLDISAQKSIDNLKKILTDEDMTFNEQTTKHFLILPFLTSLGYDITDPNVLKHEFKPANLRGNNDKVDYALDLGDFKIIIEAKPLNTNIKRHYHQLQKYYNSTPEVQLGIITDGRNYHFFTDFYYENLMDIEPFYSLDVLNLTDYDFYFLNLLSYTKISANSIREATEEIIFRDKLLTSFKKTLEELPPEFIKLVVKDFYPHAVTKKVIEKATAIAKQVGANRLDLSIIDESIIMSDERVEQLDSPTTVPAEEVASETPAHSEVKEDKPAEKQPEVSAPQSEEPATKLVEIETTPAPTKRPSLRKGERVSLTMEDTPLTKLKVGLGWDVSSQQGTEFDLDVHVFLLNENQKVPKEEFFIFYNNPQSPDGSTNLLKDSRNAGNNTETVFVELDKVSSEVEKIVFIVTIYDALNREQNFSMVNNAFIRMTNAETGEEMFQFDLANGGGPETCLIVGEIYRYNEDWKFTAVGNGYQSDIQQLCTNFGVQLA</sequence>
<evidence type="ECO:0000313" key="4">
    <source>
        <dbReference type="Proteomes" id="UP000525923"/>
    </source>
</evidence>
<dbReference type="EMBL" id="JACHHE010000003">
    <property type="protein sequence ID" value="MBB5179980.1"/>
    <property type="molecule type" value="Genomic_DNA"/>
</dbReference>
<gene>
    <name evidence="3" type="ORF">HNQ44_001404</name>
</gene>
<dbReference type="Proteomes" id="UP000525923">
    <property type="component" value="Unassembled WGS sequence"/>
</dbReference>
<evidence type="ECO:0000256" key="1">
    <source>
        <dbReference type="SAM" id="MobiDB-lite"/>
    </source>
</evidence>
<reference evidence="3 4" key="1">
    <citation type="submission" date="2020-08" db="EMBL/GenBank/DDBJ databases">
        <title>Genomic Encyclopedia of Type Strains, Phase IV (KMG-IV): sequencing the most valuable type-strain genomes for metagenomic binning, comparative biology and taxonomic classification.</title>
        <authorList>
            <person name="Goeker M."/>
        </authorList>
    </citation>
    <scope>NUCLEOTIDE SEQUENCE [LARGE SCALE GENOMIC DNA]</scope>
    <source>
        <strain evidence="3 4">DSM 15895</strain>
    </source>
</reference>
<evidence type="ECO:0000259" key="2">
    <source>
        <dbReference type="Pfam" id="PF02342"/>
    </source>
</evidence>
<dbReference type="PANTHER" id="PTHR32097">
    <property type="entry name" value="CAMP-BINDING PROTEIN 1-RELATED"/>
    <property type="match status" value="1"/>
</dbReference>
<keyword evidence="4" id="KW-1185">Reference proteome</keyword>